<organism evidence="2 3">
    <name type="scientific">Eleusine coracana subsp. coracana</name>
    <dbReference type="NCBI Taxonomy" id="191504"/>
    <lineage>
        <taxon>Eukaryota</taxon>
        <taxon>Viridiplantae</taxon>
        <taxon>Streptophyta</taxon>
        <taxon>Embryophyta</taxon>
        <taxon>Tracheophyta</taxon>
        <taxon>Spermatophyta</taxon>
        <taxon>Magnoliopsida</taxon>
        <taxon>Liliopsida</taxon>
        <taxon>Poales</taxon>
        <taxon>Poaceae</taxon>
        <taxon>PACMAD clade</taxon>
        <taxon>Chloridoideae</taxon>
        <taxon>Cynodonteae</taxon>
        <taxon>Eleusininae</taxon>
        <taxon>Eleusine</taxon>
    </lineage>
</organism>
<gene>
    <name evidence="2" type="primary">gb24327</name>
    <name evidence="2" type="ORF">PR202_gb24327</name>
</gene>
<protein>
    <submittedName>
        <fullName evidence="2">Uncharacterized protein</fullName>
    </submittedName>
</protein>
<name>A0AAV5FL62_ELECO</name>
<dbReference type="AlphaFoldDB" id="A0AAV5FL62"/>
<evidence type="ECO:0000313" key="2">
    <source>
        <dbReference type="EMBL" id="GJN35540.1"/>
    </source>
</evidence>
<dbReference type="EMBL" id="BQKI01000088">
    <property type="protein sequence ID" value="GJN35540.1"/>
    <property type="molecule type" value="Genomic_DNA"/>
</dbReference>
<accession>A0AAV5FL62</accession>
<feature type="compositionally biased region" description="Basic and acidic residues" evidence="1">
    <location>
        <begin position="125"/>
        <end position="134"/>
    </location>
</feature>
<comment type="caution">
    <text evidence="2">The sequence shown here is derived from an EMBL/GenBank/DDBJ whole genome shotgun (WGS) entry which is preliminary data.</text>
</comment>
<reference evidence="2" key="1">
    <citation type="journal article" date="2018" name="DNA Res.">
        <title>Multiple hybrid de novo genome assembly of finger millet, an orphan allotetraploid crop.</title>
        <authorList>
            <person name="Hatakeyama M."/>
            <person name="Aluri S."/>
            <person name="Balachadran M.T."/>
            <person name="Sivarajan S.R."/>
            <person name="Patrignani A."/>
            <person name="Gruter S."/>
            <person name="Poveda L."/>
            <person name="Shimizu-Inatsugi R."/>
            <person name="Baeten J."/>
            <person name="Francoijs K.J."/>
            <person name="Nataraja K.N."/>
            <person name="Reddy Y.A.N."/>
            <person name="Phadnis S."/>
            <person name="Ravikumar R.L."/>
            <person name="Schlapbach R."/>
            <person name="Sreeman S.M."/>
            <person name="Shimizu K.K."/>
        </authorList>
    </citation>
    <scope>NUCLEOTIDE SEQUENCE</scope>
</reference>
<reference evidence="2" key="2">
    <citation type="submission" date="2021-12" db="EMBL/GenBank/DDBJ databases">
        <title>Resequencing data analysis of finger millet.</title>
        <authorList>
            <person name="Hatakeyama M."/>
            <person name="Aluri S."/>
            <person name="Balachadran M.T."/>
            <person name="Sivarajan S.R."/>
            <person name="Poveda L."/>
            <person name="Shimizu-Inatsugi R."/>
            <person name="Schlapbach R."/>
            <person name="Sreeman S.M."/>
            <person name="Shimizu K.K."/>
        </authorList>
    </citation>
    <scope>NUCLEOTIDE SEQUENCE</scope>
</reference>
<feature type="region of interest" description="Disordered" evidence="1">
    <location>
        <begin position="96"/>
        <end position="134"/>
    </location>
</feature>
<proteinExistence type="predicted"/>
<sequence>MTPPVVTTTTSRSETSSRPSPAGATPRRRCCAAPCRRRPSLIDVVIALHQLRPASRELARAAPPRPPFKKEPCRAVAVEATTRVVDPATAVEVVMRTASGGSREATGQRRRSRRREEEGGGLAPVRREVARRGM</sequence>
<evidence type="ECO:0000256" key="1">
    <source>
        <dbReference type="SAM" id="MobiDB-lite"/>
    </source>
</evidence>
<evidence type="ECO:0000313" key="3">
    <source>
        <dbReference type="Proteomes" id="UP001054889"/>
    </source>
</evidence>
<feature type="compositionally biased region" description="Low complexity" evidence="1">
    <location>
        <begin position="1"/>
        <end position="21"/>
    </location>
</feature>
<keyword evidence="3" id="KW-1185">Reference proteome</keyword>
<feature type="region of interest" description="Disordered" evidence="1">
    <location>
        <begin position="1"/>
        <end position="28"/>
    </location>
</feature>
<dbReference type="Proteomes" id="UP001054889">
    <property type="component" value="Unassembled WGS sequence"/>
</dbReference>